<proteinExistence type="predicted"/>
<comment type="caution">
    <text evidence="2">The sequence shown here is derived from an EMBL/GenBank/DDBJ whole genome shotgun (WGS) entry which is preliminary data.</text>
</comment>
<accession>A0A8S9QBL1</accession>
<dbReference type="Proteomes" id="UP000712600">
    <property type="component" value="Unassembled WGS sequence"/>
</dbReference>
<dbReference type="SUPFAM" id="SSF81383">
    <property type="entry name" value="F-box domain"/>
    <property type="match status" value="1"/>
</dbReference>
<evidence type="ECO:0000313" key="2">
    <source>
        <dbReference type="EMBL" id="KAF3539206.1"/>
    </source>
</evidence>
<dbReference type="PANTHER" id="PTHR31111">
    <property type="entry name" value="BNAA05G37150D PROTEIN-RELATED"/>
    <property type="match status" value="1"/>
</dbReference>
<name>A0A8S9QBL1_BRACR</name>
<evidence type="ECO:0000313" key="3">
    <source>
        <dbReference type="Proteomes" id="UP000712600"/>
    </source>
</evidence>
<dbReference type="InterPro" id="IPR001810">
    <property type="entry name" value="F-box_dom"/>
</dbReference>
<feature type="domain" description="F-box" evidence="1">
    <location>
        <begin position="2"/>
        <end position="29"/>
    </location>
</feature>
<dbReference type="AlphaFoldDB" id="A0A8S9QBL1"/>
<gene>
    <name evidence="2" type="ORF">F2Q69_00024397</name>
</gene>
<dbReference type="Pfam" id="PF00646">
    <property type="entry name" value="F-box"/>
    <property type="match status" value="1"/>
</dbReference>
<evidence type="ECO:0000259" key="1">
    <source>
        <dbReference type="Pfam" id="PF00646"/>
    </source>
</evidence>
<sequence>MLRLPVKSLISFQAVSKHWRRMITLNSFRKANYALKEMSLEWSSACLVEVEEEEDYHISNDEQEDAIVSKSLDGLFCFYGRANFKNPIKVMNPSTRWSLTLPLARIQLVHSDNKVEFSQPGFGRDYVTGAYKL</sequence>
<dbReference type="EMBL" id="QGKX02001290">
    <property type="protein sequence ID" value="KAF3539206.1"/>
    <property type="molecule type" value="Genomic_DNA"/>
</dbReference>
<organism evidence="2 3">
    <name type="scientific">Brassica cretica</name>
    <name type="common">Mustard</name>
    <dbReference type="NCBI Taxonomy" id="69181"/>
    <lineage>
        <taxon>Eukaryota</taxon>
        <taxon>Viridiplantae</taxon>
        <taxon>Streptophyta</taxon>
        <taxon>Embryophyta</taxon>
        <taxon>Tracheophyta</taxon>
        <taxon>Spermatophyta</taxon>
        <taxon>Magnoliopsida</taxon>
        <taxon>eudicotyledons</taxon>
        <taxon>Gunneridae</taxon>
        <taxon>Pentapetalae</taxon>
        <taxon>rosids</taxon>
        <taxon>malvids</taxon>
        <taxon>Brassicales</taxon>
        <taxon>Brassicaceae</taxon>
        <taxon>Brassiceae</taxon>
        <taxon>Brassica</taxon>
    </lineage>
</organism>
<reference evidence="2" key="1">
    <citation type="submission" date="2019-12" db="EMBL/GenBank/DDBJ databases">
        <title>Genome sequencing and annotation of Brassica cretica.</title>
        <authorList>
            <person name="Studholme D.J."/>
            <person name="Sarris P."/>
        </authorList>
    </citation>
    <scope>NUCLEOTIDE SEQUENCE</scope>
    <source>
        <strain evidence="2">PFS-109/04</strain>
        <tissue evidence="2">Leaf</tissue>
    </source>
</reference>
<dbReference type="PANTHER" id="PTHR31111:SF138">
    <property type="entry name" value="F-BOX ASSOCIATED DOMAIN-CONTAINING PROTEIN"/>
    <property type="match status" value="1"/>
</dbReference>
<protein>
    <recommendedName>
        <fullName evidence="1">F-box domain-containing protein</fullName>
    </recommendedName>
</protein>
<dbReference type="InterPro" id="IPR036047">
    <property type="entry name" value="F-box-like_dom_sf"/>
</dbReference>
<feature type="non-terminal residue" evidence="2">
    <location>
        <position position="1"/>
    </location>
</feature>